<dbReference type="InterPro" id="IPR058593">
    <property type="entry name" value="ARB_07466-like_C"/>
</dbReference>
<proteinExistence type="predicted"/>
<dbReference type="EMBL" id="CP001778">
    <property type="protein sequence ID" value="ADD43670.1"/>
    <property type="molecule type" value="Genomic_DNA"/>
</dbReference>
<protein>
    <recommendedName>
        <fullName evidence="3">ARB-07466-like C-terminal domain-containing protein</fullName>
    </recommendedName>
</protein>
<dbReference type="Proteomes" id="UP000000844">
    <property type="component" value="Chromosome"/>
</dbReference>
<dbReference type="eggNOG" id="COG4942">
    <property type="taxonomic scope" value="Bacteria"/>
</dbReference>
<evidence type="ECO:0000256" key="2">
    <source>
        <dbReference type="SAM" id="SignalP"/>
    </source>
</evidence>
<keyword evidence="5" id="KW-1185">Reference proteome</keyword>
<sequence length="331" mass="34523">MTRQSTKRRAFAPVAVGVAVFTVLAAGPVPAFADPEVNEKDVDGELQEAIEEYLDAKETLETTDDRQDKIKSEIADSKKQVKRLGIQAGDFAAAAYTSGGDLRASTIVLTAGSPRTAIQTLALVSYLGEQTGAKIDELTEAREDLEAEKKSLSDEKDKAEKALGKLESARDKAARAVASGGGNSAQGPSASDAPAAEPAPAGLSGGCTEDDPTPADGCLTPRTLHALEQAQIAGFQRYVSCYRGGGNGEHPQGRACDFSAEPGGFGGDATGAAKAYGDNLAAWLVDNADALGVMYVIWYRQFWDPSQGWTTYSGGGGPSGAHTNHVHLSMV</sequence>
<evidence type="ECO:0000313" key="4">
    <source>
        <dbReference type="EMBL" id="ADD43670.1"/>
    </source>
</evidence>
<evidence type="ECO:0000256" key="1">
    <source>
        <dbReference type="SAM" id="MobiDB-lite"/>
    </source>
</evidence>
<dbReference type="STRING" id="446470.Snas_4018"/>
<feature type="region of interest" description="Disordered" evidence="1">
    <location>
        <begin position="146"/>
        <end position="220"/>
    </location>
</feature>
<feature type="chain" id="PRO_5038834891" description="ARB-07466-like C-terminal domain-containing protein" evidence="2">
    <location>
        <begin position="26"/>
        <end position="331"/>
    </location>
</feature>
<dbReference type="HOGENOM" id="CLU_073856_0_0_11"/>
<keyword evidence="2" id="KW-0732">Signal</keyword>
<feature type="signal peptide" evidence="2">
    <location>
        <begin position="1"/>
        <end position="25"/>
    </location>
</feature>
<gene>
    <name evidence="4" type="ordered locus">Snas_4018</name>
</gene>
<feature type="domain" description="ARB-07466-like C-terminal" evidence="3">
    <location>
        <begin position="216"/>
        <end position="322"/>
    </location>
</feature>
<feature type="compositionally biased region" description="Low complexity" evidence="1">
    <location>
        <begin position="187"/>
        <end position="202"/>
    </location>
</feature>
<dbReference type="Pfam" id="PF26571">
    <property type="entry name" value="VldE"/>
    <property type="match status" value="1"/>
</dbReference>
<name>D3PZY3_STANL</name>
<dbReference type="AlphaFoldDB" id="D3PZY3"/>
<reference evidence="4 5" key="1">
    <citation type="journal article" date="2009" name="Stand. Genomic Sci.">
        <title>Complete genome sequence of Stackebrandtia nassauensis type strain (LLR-40K-21).</title>
        <authorList>
            <person name="Munk C."/>
            <person name="Lapidus A."/>
            <person name="Copeland A."/>
            <person name="Jando M."/>
            <person name="Mayilraj S."/>
            <person name="Glavina Del Rio T."/>
            <person name="Nolan M."/>
            <person name="Chen F."/>
            <person name="Lucas S."/>
            <person name="Tice H."/>
            <person name="Cheng J.F."/>
            <person name="Han C."/>
            <person name="Detter J.C."/>
            <person name="Bruce D."/>
            <person name="Goodwin L."/>
            <person name="Chain P."/>
            <person name="Pitluck S."/>
            <person name="Goker M."/>
            <person name="Ovchinikova G."/>
            <person name="Pati A."/>
            <person name="Ivanova N."/>
            <person name="Mavromatis K."/>
            <person name="Chen A."/>
            <person name="Palaniappan K."/>
            <person name="Land M."/>
            <person name="Hauser L."/>
            <person name="Chang Y.J."/>
            <person name="Jeffries C.D."/>
            <person name="Bristow J."/>
            <person name="Eisen J.A."/>
            <person name="Markowitz V."/>
            <person name="Hugenholtz P."/>
            <person name="Kyrpides N.C."/>
            <person name="Klenk H.P."/>
        </authorList>
    </citation>
    <scope>NUCLEOTIDE SEQUENCE [LARGE SCALE GENOMIC DNA]</scope>
    <source>
        <strain evidence="5">DSM 44728 / CIP 108903 / NRRL B-16338 / NBRC 102104 / LLR-40K-21</strain>
    </source>
</reference>
<dbReference type="RefSeq" id="WP_013019241.1">
    <property type="nucleotide sequence ID" value="NC_013947.1"/>
</dbReference>
<feature type="compositionally biased region" description="Basic and acidic residues" evidence="1">
    <location>
        <begin position="146"/>
        <end position="174"/>
    </location>
</feature>
<organism evidence="4 5">
    <name type="scientific">Stackebrandtia nassauensis (strain DSM 44728 / CIP 108903 / NRRL B-16338 / NBRC 102104 / LLR-40K-21)</name>
    <dbReference type="NCBI Taxonomy" id="446470"/>
    <lineage>
        <taxon>Bacteria</taxon>
        <taxon>Bacillati</taxon>
        <taxon>Actinomycetota</taxon>
        <taxon>Actinomycetes</taxon>
        <taxon>Glycomycetales</taxon>
        <taxon>Glycomycetaceae</taxon>
        <taxon>Stackebrandtia</taxon>
    </lineage>
</organism>
<evidence type="ECO:0000313" key="5">
    <source>
        <dbReference type="Proteomes" id="UP000000844"/>
    </source>
</evidence>
<accession>D3PZY3</accession>
<dbReference type="Gene3D" id="6.10.250.3150">
    <property type="match status" value="1"/>
</dbReference>
<dbReference type="KEGG" id="sna:Snas_4018"/>
<evidence type="ECO:0000259" key="3">
    <source>
        <dbReference type="Pfam" id="PF26571"/>
    </source>
</evidence>